<dbReference type="InterPro" id="IPR052264">
    <property type="entry name" value="UPF0175_domain"/>
</dbReference>
<dbReference type="EMBL" id="JADQDM010000001">
    <property type="protein sequence ID" value="MBF9219933.1"/>
    <property type="molecule type" value="Genomic_DNA"/>
</dbReference>
<dbReference type="Pfam" id="PF03683">
    <property type="entry name" value="UPF0175"/>
    <property type="match status" value="1"/>
</dbReference>
<protein>
    <submittedName>
        <fullName evidence="2">UPF0175 family protein</fullName>
    </submittedName>
</protein>
<evidence type="ECO:0000256" key="1">
    <source>
        <dbReference type="ARBA" id="ARBA00005651"/>
    </source>
</evidence>
<comment type="similarity">
    <text evidence="1">Belongs to the UPF0175 family.</text>
</comment>
<evidence type="ECO:0000313" key="3">
    <source>
        <dbReference type="Proteomes" id="UP000618931"/>
    </source>
</evidence>
<comment type="caution">
    <text evidence="2">The sequence shown here is derived from an EMBL/GenBank/DDBJ whole genome shotgun (WGS) entry which is preliminary data.</text>
</comment>
<dbReference type="Proteomes" id="UP000618931">
    <property type="component" value="Unassembled WGS sequence"/>
</dbReference>
<dbReference type="RefSeq" id="WP_196291390.1">
    <property type="nucleotide sequence ID" value="NZ_JADQDM010000001.1"/>
</dbReference>
<keyword evidence="3" id="KW-1185">Reference proteome</keyword>
<dbReference type="InterPro" id="IPR005368">
    <property type="entry name" value="UPF0175"/>
</dbReference>
<reference evidence="2 3" key="1">
    <citation type="submission" date="2020-11" db="EMBL/GenBank/DDBJ databases">
        <authorList>
            <person name="Kim M.K."/>
        </authorList>
    </citation>
    <scope>NUCLEOTIDE SEQUENCE [LARGE SCALE GENOMIC DNA]</scope>
    <source>
        <strain evidence="2 3">BT662</strain>
    </source>
</reference>
<name>A0ABS0HZ17_9BACT</name>
<accession>A0ABS0HZ17</accession>
<gene>
    <name evidence="2" type="ORF">I2H31_02350</name>
</gene>
<organism evidence="2 3">
    <name type="scientific">Hymenobacter ruricola</name>
    <dbReference type="NCBI Taxonomy" id="2791023"/>
    <lineage>
        <taxon>Bacteria</taxon>
        <taxon>Pseudomonadati</taxon>
        <taxon>Bacteroidota</taxon>
        <taxon>Cytophagia</taxon>
        <taxon>Cytophagales</taxon>
        <taxon>Hymenobacteraceae</taxon>
        <taxon>Hymenobacter</taxon>
    </lineage>
</organism>
<sequence length="77" mass="8415">MPTLTLHLHLPDSLDLSAKEVTMLLATRLYEQGKLSLGQAAELAGYSKRTFMELLGDYGVSVFNYPAEDIARDAANA</sequence>
<dbReference type="PANTHER" id="PTHR37525:SF1">
    <property type="entry name" value="UPF0175 PROTEIN SSL1255"/>
    <property type="match status" value="1"/>
</dbReference>
<proteinExistence type="inferred from homology"/>
<dbReference type="PANTHER" id="PTHR37525">
    <property type="entry name" value="UPF0175 PROTEIN SSL1255"/>
    <property type="match status" value="1"/>
</dbReference>
<evidence type="ECO:0000313" key="2">
    <source>
        <dbReference type="EMBL" id="MBF9219933.1"/>
    </source>
</evidence>